<name>A0A1A9I2G2_9BACT</name>
<organism evidence="2 3">
    <name type="scientific">Niabella ginsenosidivorans</name>
    <dbReference type="NCBI Taxonomy" id="1176587"/>
    <lineage>
        <taxon>Bacteria</taxon>
        <taxon>Pseudomonadati</taxon>
        <taxon>Bacteroidota</taxon>
        <taxon>Chitinophagia</taxon>
        <taxon>Chitinophagales</taxon>
        <taxon>Chitinophagaceae</taxon>
        <taxon>Niabella</taxon>
    </lineage>
</organism>
<dbReference type="Gene3D" id="3.30.2310.20">
    <property type="entry name" value="RelE-like"/>
    <property type="match status" value="1"/>
</dbReference>
<dbReference type="RefSeq" id="WP_067754105.1">
    <property type="nucleotide sequence ID" value="NZ_CP015772.1"/>
</dbReference>
<dbReference type="KEGG" id="nia:A8C56_07670"/>
<reference evidence="2 3" key="1">
    <citation type="submission" date="2016-05" db="EMBL/GenBank/DDBJ databases">
        <title>Niabella ginsenosidivorans BS26 whole genome sequencing.</title>
        <authorList>
            <person name="Im W.T."/>
            <person name="Siddiqi M.Z."/>
        </authorList>
    </citation>
    <scope>NUCLEOTIDE SEQUENCE [LARGE SCALE GENOMIC DNA]</scope>
    <source>
        <strain evidence="2 3">BS26</strain>
    </source>
</reference>
<evidence type="ECO:0000313" key="3">
    <source>
        <dbReference type="Proteomes" id="UP000077667"/>
    </source>
</evidence>
<keyword evidence="3" id="KW-1185">Reference proteome</keyword>
<dbReference type="AlphaFoldDB" id="A0A1A9I2G2"/>
<dbReference type="Pfam" id="PF05016">
    <property type="entry name" value="ParE_toxin"/>
    <property type="match status" value="1"/>
</dbReference>
<dbReference type="OrthoDB" id="595476at2"/>
<dbReference type="STRING" id="1176587.A8C56_07670"/>
<accession>A0A1A9I2G2</accession>
<evidence type="ECO:0000313" key="2">
    <source>
        <dbReference type="EMBL" id="ANH80872.1"/>
    </source>
</evidence>
<evidence type="ECO:0000256" key="1">
    <source>
        <dbReference type="ARBA" id="ARBA00022649"/>
    </source>
</evidence>
<sequence length="97" mass="11776">MQYKIEIRPLAAMEIIEAYDWYQEQKSGLGAEFLAELDQFYDTLYRNPQTYSYYDKPVRQGKVNRFPYTVAYEIFDTTIVIYSVFMYRQNPDKKRIK</sequence>
<dbReference type="Proteomes" id="UP000077667">
    <property type="component" value="Chromosome"/>
</dbReference>
<protein>
    <recommendedName>
        <fullName evidence="4">Plasmid stabilization system</fullName>
    </recommendedName>
</protein>
<dbReference type="InterPro" id="IPR007712">
    <property type="entry name" value="RelE/ParE_toxin"/>
</dbReference>
<keyword evidence="1" id="KW-1277">Toxin-antitoxin system</keyword>
<dbReference type="InterPro" id="IPR035093">
    <property type="entry name" value="RelE/ParE_toxin_dom_sf"/>
</dbReference>
<evidence type="ECO:0008006" key="4">
    <source>
        <dbReference type="Google" id="ProtNLM"/>
    </source>
</evidence>
<proteinExistence type="predicted"/>
<gene>
    <name evidence="2" type="ORF">A8C56_07670</name>
</gene>
<dbReference type="EMBL" id="CP015772">
    <property type="protein sequence ID" value="ANH80872.1"/>
    <property type="molecule type" value="Genomic_DNA"/>
</dbReference>